<dbReference type="InterPro" id="IPR009045">
    <property type="entry name" value="Zn_M74/Hedgehog-like"/>
</dbReference>
<evidence type="ECO:0000256" key="1">
    <source>
        <dbReference type="SAM" id="SignalP"/>
    </source>
</evidence>
<proteinExistence type="predicted"/>
<sequence length="403" mass="41570">MFNSIASKGAIAVLGLVSMAGGVAAGVAPHADAAVSPSAASCTVVTIHKGSTGALVKTLQSRLGGLGADGVFGNQTLAKVKAFQKSHHLAADGVVGPKTWAALGGFPCSNGGSNTTVVTKQVASGIDFLSVRTGPGTGYARVAKLSPGTKVTGIINGGWMKITSGGYAGKYVAASYLIDVPKVGPKPPTSNVHGWIATTGGITATVRSGPGFNYGVLGHKASGAAVSGTQVNADWVKIAGGYINRGEIETTSSSLTRVNAQIPVSQLCAVNGAYNSPNSFAPGYTVNTTRYINCSAGRALDSLQAAYKAKFGHYANIDLAYRDWAEQQYWYDKLGPAQANKPGSSNHGMGLAVDFQEWHGHTTEFDWGGVGSNWLRANGGKYGFTQPYAYGTTGESYHFNFTG</sequence>
<feature type="domain" description="SH3b" evidence="2">
    <location>
        <begin position="197"/>
        <end position="252"/>
    </location>
</feature>
<dbReference type="InterPro" id="IPR052354">
    <property type="entry name" value="Cell_Wall_Dynamics_Protein"/>
</dbReference>
<dbReference type="InterPro" id="IPR036366">
    <property type="entry name" value="PGBDSf"/>
</dbReference>
<dbReference type="InterPro" id="IPR036365">
    <property type="entry name" value="PGBD-like_sf"/>
</dbReference>
<dbReference type="SUPFAM" id="SSF47090">
    <property type="entry name" value="PGBD-like"/>
    <property type="match status" value="1"/>
</dbReference>
<dbReference type="Gene3D" id="1.10.101.10">
    <property type="entry name" value="PGBD-like superfamily/PGBD"/>
    <property type="match status" value="1"/>
</dbReference>
<gene>
    <name evidence="3" type="ORF">ACFQBT_11610</name>
</gene>
<dbReference type="SUPFAM" id="SSF55166">
    <property type="entry name" value="Hedgehog/DD-peptidase"/>
    <property type="match status" value="1"/>
</dbReference>
<keyword evidence="1" id="KW-0732">Signal</keyword>
<evidence type="ECO:0000313" key="4">
    <source>
        <dbReference type="Proteomes" id="UP001596356"/>
    </source>
</evidence>
<dbReference type="Gene3D" id="2.30.30.40">
    <property type="entry name" value="SH3 Domains"/>
    <property type="match status" value="1"/>
</dbReference>
<name>A0ABW2ATT8_9MICO</name>
<dbReference type="SMART" id="SM00287">
    <property type="entry name" value="SH3b"/>
    <property type="match status" value="2"/>
</dbReference>
<dbReference type="Pfam" id="PF01471">
    <property type="entry name" value="PG_binding_1"/>
    <property type="match status" value="1"/>
</dbReference>
<comment type="caution">
    <text evidence="3">The sequence shown here is derived from an EMBL/GenBank/DDBJ whole genome shotgun (WGS) entry which is preliminary data.</text>
</comment>
<dbReference type="Proteomes" id="UP001596356">
    <property type="component" value="Unassembled WGS sequence"/>
</dbReference>
<reference evidence="4" key="1">
    <citation type="journal article" date="2019" name="Int. J. Syst. Evol. Microbiol.">
        <title>The Global Catalogue of Microorganisms (GCM) 10K type strain sequencing project: providing services to taxonomists for standard genome sequencing and annotation.</title>
        <authorList>
            <consortium name="The Broad Institute Genomics Platform"/>
            <consortium name="The Broad Institute Genome Sequencing Center for Infectious Disease"/>
            <person name="Wu L."/>
            <person name="Ma J."/>
        </authorList>
    </citation>
    <scope>NUCLEOTIDE SEQUENCE [LARGE SCALE GENOMIC DNA]</scope>
    <source>
        <strain evidence="4">NBRC 106593</strain>
    </source>
</reference>
<dbReference type="EMBL" id="JBHSWJ010000002">
    <property type="protein sequence ID" value="MFC6714429.1"/>
    <property type="molecule type" value="Genomic_DNA"/>
</dbReference>
<dbReference type="InterPro" id="IPR002477">
    <property type="entry name" value="Peptidoglycan-bd-like"/>
</dbReference>
<dbReference type="InterPro" id="IPR003646">
    <property type="entry name" value="SH3-like_bac-type"/>
</dbReference>
<dbReference type="PANTHER" id="PTHR34408:SF1">
    <property type="entry name" value="GLYCOSYL HYDROLASE FAMILY 19 DOMAIN-CONTAINING PROTEIN HI_1415"/>
    <property type="match status" value="1"/>
</dbReference>
<dbReference type="CDD" id="cd14814">
    <property type="entry name" value="Peptidase_M15"/>
    <property type="match status" value="1"/>
</dbReference>
<organism evidence="3 4">
    <name type="scientific">Branchiibius cervicis</name>
    <dbReference type="NCBI Taxonomy" id="908252"/>
    <lineage>
        <taxon>Bacteria</taxon>
        <taxon>Bacillati</taxon>
        <taxon>Actinomycetota</taxon>
        <taxon>Actinomycetes</taxon>
        <taxon>Micrococcales</taxon>
        <taxon>Dermacoccaceae</taxon>
        <taxon>Branchiibius</taxon>
    </lineage>
</organism>
<accession>A0ABW2ATT8</accession>
<keyword evidence="4" id="KW-1185">Reference proteome</keyword>
<feature type="signal peptide" evidence="1">
    <location>
        <begin position="1"/>
        <end position="25"/>
    </location>
</feature>
<protein>
    <submittedName>
        <fullName evidence="3">Peptidoglycan-binding protein</fullName>
    </submittedName>
</protein>
<evidence type="ECO:0000313" key="3">
    <source>
        <dbReference type="EMBL" id="MFC6714429.1"/>
    </source>
</evidence>
<dbReference type="PANTHER" id="PTHR34408">
    <property type="entry name" value="FAMILY PROTEIN, PUTATIVE-RELATED"/>
    <property type="match status" value="1"/>
</dbReference>
<evidence type="ECO:0000259" key="2">
    <source>
        <dbReference type="SMART" id="SM00287"/>
    </source>
</evidence>
<feature type="domain" description="SH3b" evidence="2">
    <location>
        <begin position="118"/>
        <end position="181"/>
    </location>
</feature>
<dbReference type="RefSeq" id="WP_377822834.1">
    <property type="nucleotide sequence ID" value="NZ_JBHSWJ010000002.1"/>
</dbReference>
<feature type="chain" id="PRO_5046714466" evidence="1">
    <location>
        <begin position="26"/>
        <end position="403"/>
    </location>
</feature>
<dbReference type="Gene3D" id="3.30.1380.10">
    <property type="match status" value="1"/>
</dbReference>
<dbReference type="Pfam" id="PF02557">
    <property type="entry name" value="VanY"/>
    <property type="match status" value="1"/>
</dbReference>
<dbReference type="InterPro" id="IPR003709">
    <property type="entry name" value="VanY-like_core_dom"/>
</dbReference>